<evidence type="ECO:0000259" key="11">
    <source>
        <dbReference type="Pfam" id="PF00370"/>
    </source>
</evidence>
<dbReference type="GO" id="GO:0004856">
    <property type="term" value="F:D-xylulokinase activity"/>
    <property type="evidence" value="ECO:0007669"/>
    <property type="project" value="UniProtKB-UniRule"/>
</dbReference>
<evidence type="ECO:0000256" key="8">
    <source>
        <dbReference type="HAMAP-Rule" id="MF_02220"/>
    </source>
</evidence>
<dbReference type="InterPro" id="IPR018483">
    <property type="entry name" value="Carb_kinase_FGGY_CS"/>
</dbReference>
<feature type="domain" description="Carbohydrate kinase FGGY C-terminal" evidence="12">
    <location>
        <begin position="261"/>
        <end position="454"/>
    </location>
</feature>
<feature type="domain" description="Carbohydrate kinase FGGY N-terminal" evidence="11">
    <location>
        <begin position="7"/>
        <end position="249"/>
    </location>
</feature>
<dbReference type="AlphaFoldDB" id="A0A6N9T3L2"/>
<name>A0A6N9T3L2_9HYPH</name>
<dbReference type="InterPro" id="IPR018484">
    <property type="entry name" value="FGGY_N"/>
</dbReference>
<evidence type="ECO:0000256" key="9">
    <source>
        <dbReference type="RuleBase" id="RU003733"/>
    </source>
</evidence>
<evidence type="ECO:0000256" key="7">
    <source>
        <dbReference type="ARBA" id="ARBA00023277"/>
    </source>
</evidence>
<dbReference type="PANTHER" id="PTHR43095">
    <property type="entry name" value="SUGAR KINASE"/>
    <property type="match status" value="1"/>
</dbReference>
<evidence type="ECO:0000256" key="10">
    <source>
        <dbReference type="RuleBase" id="RU364073"/>
    </source>
</evidence>
<organism evidence="13 14">
    <name type="scientific">Jiella pacifica</name>
    <dbReference type="NCBI Taxonomy" id="2696469"/>
    <lineage>
        <taxon>Bacteria</taxon>
        <taxon>Pseudomonadati</taxon>
        <taxon>Pseudomonadota</taxon>
        <taxon>Alphaproteobacteria</taxon>
        <taxon>Hyphomicrobiales</taxon>
        <taxon>Aurantimonadaceae</taxon>
        <taxon>Jiella</taxon>
    </lineage>
</organism>
<evidence type="ECO:0000256" key="2">
    <source>
        <dbReference type="ARBA" id="ARBA00022629"/>
    </source>
</evidence>
<dbReference type="EC" id="2.7.1.17" evidence="8 10"/>
<keyword evidence="14" id="KW-1185">Reference proteome</keyword>
<dbReference type="InterPro" id="IPR000577">
    <property type="entry name" value="Carb_kinase_FGGY"/>
</dbReference>
<evidence type="ECO:0000313" key="13">
    <source>
        <dbReference type="EMBL" id="NDW05967.1"/>
    </source>
</evidence>
<keyword evidence="3 8" id="KW-0808">Transferase</keyword>
<dbReference type="PROSITE" id="PS00445">
    <property type="entry name" value="FGGY_KINASES_2"/>
    <property type="match status" value="1"/>
</dbReference>
<dbReference type="Pfam" id="PF02782">
    <property type="entry name" value="FGGY_C"/>
    <property type="match status" value="1"/>
</dbReference>
<dbReference type="NCBIfam" id="TIGR01312">
    <property type="entry name" value="XylB"/>
    <property type="match status" value="1"/>
</dbReference>
<comment type="function">
    <text evidence="8">Catalyzes the phosphorylation of D-xylulose to D-xylulose 5-phosphate.</text>
</comment>
<dbReference type="SUPFAM" id="SSF53067">
    <property type="entry name" value="Actin-like ATPase domain"/>
    <property type="match status" value="2"/>
</dbReference>
<dbReference type="HAMAP" id="MF_02220">
    <property type="entry name" value="XylB"/>
    <property type="match status" value="1"/>
</dbReference>
<keyword evidence="4 8" id="KW-0547">Nucleotide-binding</keyword>
<dbReference type="PROSITE" id="PS00933">
    <property type="entry name" value="FGGY_KINASES_1"/>
    <property type="match status" value="1"/>
</dbReference>
<reference evidence="13 14" key="1">
    <citation type="submission" date="2020-01" db="EMBL/GenBank/DDBJ databases">
        <title>Jiella pacifica sp. nov.</title>
        <authorList>
            <person name="Xue Z."/>
            <person name="Zhu S."/>
            <person name="Chen J."/>
            <person name="Yang J."/>
        </authorList>
    </citation>
    <scope>NUCLEOTIDE SEQUENCE [LARGE SCALE GENOMIC DNA]</scope>
    <source>
        <strain evidence="13 14">40Bstr34</strain>
    </source>
</reference>
<comment type="similarity">
    <text evidence="1 8 9">Belongs to the FGGY kinase family.</text>
</comment>
<evidence type="ECO:0000313" key="14">
    <source>
        <dbReference type="Proteomes" id="UP000469011"/>
    </source>
</evidence>
<dbReference type="EMBL" id="JAAAMG010000013">
    <property type="protein sequence ID" value="NDW05967.1"/>
    <property type="molecule type" value="Genomic_DNA"/>
</dbReference>
<dbReference type="InterPro" id="IPR050406">
    <property type="entry name" value="FGGY_Carb_Kinase"/>
</dbReference>
<dbReference type="CDD" id="cd07808">
    <property type="entry name" value="ASKHA_NBD_FGGY_EcXK-like"/>
    <property type="match status" value="1"/>
</dbReference>
<evidence type="ECO:0000256" key="5">
    <source>
        <dbReference type="ARBA" id="ARBA00022777"/>
    </source>
</evidence>
<comment type="caution">
    <text evidence="13">The sequence shown here is derived from an EMBL/GenBank/DDBJ whole genome shotgun (WGS) entry which is preliminary data.</text>
</comment>
<dbReference type="GO" id="GO:0005524">
    <property type="term" value="F:ATP binding"/>
    <property type="evidence" value="ECO:0007669"/>
    <property type="project" value="UniProtKB-UniRule"/>
</dbReference>
<dbReference type="GO" id="GO:0005998">
    <property type="term" value="P:xylulose catabolic process"/>
    <property type="evidence" value="ECO:0007669"/>
    <property type="project" value="UniProtKB-UniRule"/>
</dbReference>
<proteinExistence type="inferred from homology"/>
<dbReference type="Proteomes" id="UP000469011">
    <property type="component" value="Unassembled WGS sequence"/>
</dbReference>
<dbReference type="Pfam" id="PF00370">
    <property type="entry name" value="FGGY_N"/>
    <property type="match status" value="1"/>
</dbReference>
<evidence type="ECO:0000256" key="4">
    <source>
        <dbReference type="ARBA" id="ARBA00022741"/>
    </source>
</evidence>
<feature type="site" description="Important for activity" evidence="8">
    <location>
        <position position="11"/>
    </location>
</feature>
<accession>A0A6N9T3L2</accession>
<evidence type="ECO:0000259" key="12">
    <source>
        <dbReference type="Pfam" id="PF02782"/>
    </source>
</evidence>
<keyword evidence="5 8" id="KW-0418">Kinase</keyword>
<evidence type="ECO:0000256" key="3">
    <source>
        <dbReference type="ARBA" id="ARBA00022679"/>
    </source>
</evidence>
<dbReference type="InterPro" id="IPR006000">
    <property type="entry name" value="Xylulokinase"/>
</dbReference>
<dbReference type="InterPro" id="IPR018485">
    <property type="entry name" value="FGGY_C"/>
</dbReference>
<gene>
    <name evidence="8 10 13" type="primary">xylB</name>
    <name evidence="13" type="ORF">GTK09_16220</name>
</gene>
<feature type="active site" description="Proton acceptor" evidence="8">
    <location>
        <position position="242"/>
    </location>
</feature>
<dbReference type="PIRSF" id="PIRSF000538">
    <property type="entry name" value="GlpK"/>
    <property type="match status" value="1"/>
</dbReference>
<keyword evidence="6 8" id="KW-0067">ATP-binding</keyword>
<feature type="binding site" evidence="8">
    <location>
        <begin position="82"/>
        <end position="83"/>
    </location>
    <ligand>
        <name>substrate</name>
    </ligand>
</feature>
<comment type="catalytic activity">
    <reaction evidence="8 10">
        <text>D-xylulose + ATP = D-xylulose 5-phosphate + ADP + H(+)</text>
        <dbReference type="Rhea" id="RHEA:10964"/>
        <dbReference type="ChEBI" id="CHEBI:15378"/>
        <dbReference type="ChEBI" id="CHEBI:17140"/>
        <dbReference type="ChEBI" id="CHEBI:30616"/>
        <dbReference type="ChEBI" id="CHEBI:57737"/>
        <dbReference type="ChEBI" id="CHEBI:456216"/>
        <dbReference type="EC" id="2.7.1.17"/>
    </reaction>
</comment>
<protein>
    <recommendedName>
        <fullName evidence="8 10">Xylulose kinase</fullName>
        <shortName evidence="8 10">Xylulokinase</shortName>
        <ecNumber evidence="8 10">2.7.1.17</ecNumber>
    </recommendedName>
</protein>
<dbReference type="InterPro" id="IPR043129">
    <property type="entry name" value="ATPase_NBD"/>
</dbReference>
<sequence length="516" mass="54406">MAADTAILGIDIGTSGCKALLLDPAGTVLATHTATYDASAPRPGWSEQDPEDWITGARAAISGVLAKRPATEVVAIGLSGQMHGLTPLDEAHRVLRPAILWNDQRTAVECAEMTEAVGGLPALLAETNNRMLPGYTGGKIVWMRKHEPELYSRLRHVLNPKDYLRLRLTGELATEVSDASGTGLFDVRRRAWSQTVMEAACIDPAMLPACHESQEVSGRVSASAAAFFGLPAGLPVVGGGGDSVIQTIGSGVIDPGDLQTTVGTAGILACALDAPRDNPDGRLQVFCNVAPDRWHCMGVSLNAGGALAWLRRLAQGFGDLTENGWHDIPFDRLMERAAASTAGSRGLIFLPYLNGERCPYPDPDARGAFLGLTARHGESDVIRSVLEGVVFALRDIYALMAEAGIAADCIRASGGGAASPFWRQIQADVFGCDVVTTEGAAEGGAFGAAIVAGVGVGIWPDASIAASHCRPVSRQSPSKQRGVYAEMFGIYRTLYPTLQGTFGRLADPIFDTEEQA</sequence>
<evidence type="ECO:0000256" key="6">
    <source>
        <dbReference type="ARBA" id="ARBA00022840"/>
    </source>
</evidence>
<evidence type="ECO:0000256" key="1">
    <source>
        <dbReference type="ARBA" id="ARBA00009156"/>
    </source>
</evidence>
<dbReference type="GO" id="GO:0042732">
    <property type="term" value="P:D-xylose metabolic process"/>
    <property type="evidence" value="ECO:0007669"/>
    <property type="project" value="UniProtKB-KW"/>
</dbReference>
<dbReference type="RefSeq" id="WP_163464395.1">
    <property type="nucleotide sequence ID" value="NZ_JAAAMG010000013.1"/>
</dbReference>
<keyword evidence="2 8" id="KW-0859">Xylose metabolism</keyword>
<keyword evidence="7 8" id="KW-0119">Carbohydrate metabolism</keyword>
<dbReference type="PANTHER" id="PTHR43095:SF5">
    <property type="entry name" value="XYLULOSE KINASE"/>
    <property type="match status" value="1"/>
</dbReference>
<dbReference type="Gene3D" id="3.30.420.40">
    <property type="match status" value="2"/>
</dbReference>